<sequence length="86" mass="9149">MHLKLAGTDIVAIENTPDNQTELRNLAEASTPRRPAYLPPVFGNPAQVWLAEQRSMVNLPDGHNLVALPSGAVIVLSHGALASITT</sequence>
<dbReference type="Proteomes" id="UP001055940">
    <property type="component" value="Chromosome"/>
</dbReference>
<proteinExistence type="predicted"/>
<reference evidence="1" key="1">
    <citation type="submission" date="2022-06" db="EMBL/GenBank/DDBJ databases">
        <authorList>
            <person name="Ping M."/>
        </authorList>
    </citation>
    <scope>NUCLEOTIDE SEQUENCE</scope>
    <source>
        <strain evidence="1">JCM11759T</strain>
    </source>
</reference>
<accession>A0ABY5D0Q4</accession>
<organism evidence="1 2">
    <name type="scientific">Nocardiopsis exhalans</name>
    <dbReference type="NCBI Taxonomy" id="163604"/>
    <lineage>
        <taxon>Bacteria</taxon>
        <taxon>Bacillati</taxon>
        <taxon>Actinomycetota</taxon>
        <taxon>Actinomycetes</taxon>
        <taxon>Streptosporangiales</taxon>
        <taxon>Nocardiopsidaceae</taxon>
        <taxon>Nocardiopsis</taxon>
    </lineage>
</organism>
<protein>
    <submittedName>
        <fullName evidence="1">Uncharacterized protein</fullName>
    </submittedName>
</protein>
<dbReference type="EMBL" id="CP099837">
    <property type="protein sequence ID" value="USY17881.1"/>
    <property type="molecule type" value="Genomic_DNA"/>
</dbReference>
<name>A0ABY5D0Q4_9ACTN</name>
<evidence type="ECO:0000313" key="1">
    <source>
        <dbReference type="EMBL" id="USY17881.1"/>
    </source>
</evidence>
<dbReference type="RefSeq" id="WP_254417371.1">
    <property type="nucleotide sequence ID" value="NZ_BAAAJB010000011.1"/>
</dbReference>
<evidence type="ECO:0000313" key="2">
    <source>
        <dbReference type="Proteomes" id="UP001055940"/>
    </source>
</evidence>
<gene>
    <name evidence="1" type="ORF">NE857_21440</name>
</gene>
<keyword evidence="2" id="KW-1185">Reference proteome</keyword>